<reference evidence="4 5" key="1">
    <citation type="submission" date="2020-02" db="EMBL/GenBank/DDBJ databases">
        <authorList>
            <person name="Ferguson B K."/>
        </authorList>
    </citation>
    <scope>NUCLEOTIDE SEQUENCE [LARGE SCALE GENOMIC DNA]</scope>
</reference>
<gene>
    <name evidence="4" type="ORF">TBRA_LOCUS7788</name>
</gene>
<dbReference type="Proteomes" id="UP000479190">
    <property type="component" value="Unassembled WGS sequence"/>
</dbReference>
<protein>
    <submittedName>
        <fullName evidence="4">Uncharacterized protein</fullName>
    </submittedName>
</protein>
<evidence type="ECO:0000313" key="5">
    <source>
        <dbReference type="Proteomes" id="UP000479190"/>
    </source>
</evidence>
<evidence type="ECO:0000256" key="3">
    <source>
        <dbReference type="ARBA" id="ARBA00023186"/>
    </source>
</evidence>
<proteinExistence type="predicted"/>
<keyword evidence="5" id="KW-1185">Reference proteome</keyword>
<keyword evidence="3" id="KW-0143">Chaperone</keyword>
<evidence type="ECO:0000313" key="4">
    <source>
        <dbReference type="EMBL" id="CAB0035905.1"/>
    </source>
</evidence>
<keyword evidence="2" id="KW-0963">Cytoplasm</keyword>
<comment type="subcellular location">
    <subcellularLocation>
        <location evidence="1">Cytoplasm</location>
    </subcellularLocation>
</comment>
<accession>A0A6H5IKE2</accession>
<evidence type="ECO:0000256" key="2">
    <source>
        <dbReference type="ARBA" id="ARBA00022490"/>
    </source>
</evidence>
<name>A0A6H5IKE2_9HYME</name>
<dbReference type="EMBL" id="CADCXV010000804">
    <property type="protein sequence ID" value="CAB0035905.1"/>
    <property type="molecule type" value="Genomic_DNA"/>
</dbReference>
<dbReference type="GO" id="GO:0005737">
    <property type="term" value="C:cytoplasm"/>
    <property type="evidence" value="ECO:0007669"/>
    <property type="project" value="UniProtKB-SubCell"/>
</dbReference>
<sequence length="132" mass="15302">MDDTKKKMLDYLTTIEEKGVEILIDKQEIIGLDKRRNDDRVGMRALQQQKADKCWITVGPLVMKMDSKKAEELLKNDQKQCDIQINILRSDLKVKVNELRKMEYNPPVPGLNLKPMSKEEMSALNQIWGQSV</sequence>
<dbReference type="CDD" id="cd22860">
    <property type="entry name" value="PDRG1"/>
    <property type="match status" value="1"/>
</dbReference>
<evidence type="ECO:0000256" key="1">
    <source>
        <dbReference type="ARBA" id="ARBA00004496"/>
    </source>
</evidence>
<dbReference type="OrthoDB" id="20282at2759"/>
<dbReference type="AlphaFoldDB" id="A0A6H5IKE2"/>
<dbReference type="PANTHER" id="PTHR21162:SF0">
    <property type="entry name" value="P53 AND DNA DAMAGE-REGULATED PROTEIN 1"/>
    <property type="match status" value="1"/>
</dbReference>
<organism evidence="4 5">
    <name type="scientific">Trichogramma brassicae</name>
    <dbReference type="NCBI Taxonomy" id="86971"/>
    <lineage>
        <taxon>Eukaryota</taxon>
        <taxon>Metazoa</taxon>
        <taxon>Ecdysozoa</taxon>
        <taxon>Arthropoda</taxon>
        <taxon>Hexapoda</taxon>
        <taxon>Insecta</taxon>
        <taxon>Pterygota</taxon>
        <taxon>Neoptera</taxon>
        <taxon>Endopterygota</taxon>
        <taxon>Hymenoptera</taxon>
        <taxon>Apocrita</taxon>
        <taxon>Proctotrupomorpha</taxon>
        <taxon>Chalcidoidea</taxon>
        <taxon>Trichogrammatidae</taxon>
        <taxon>Trichogramma</taxon>
    </lineage>
</organism>
<dbReference type="InterPro" id="IPR030482">
    <property type="entry name" value="PDRG1"/>
</dbReference>
<dbReference type="PANTHER" id="PTHR21162">
    <property type="entry name" value="P53 AND DNA DAMAGE-REGULATED PROTEIN"/>
    <property type="match status" value="1"/>
</dbReference>